<protein>
    <submittedName>
        <fullName evidence="1">Uncharacterized protein</fullName>
    </submittedName>
</protein>
<keyword evidence="2" id="KW-1185">Reference proteome</keyword>
<dbReference type="InterPro" id="IPR036525">
    <property type="entry name" value="Tubulin/FtsZ_GTPase_sf"/>
</dbReference>
<comment type="caution">
    <text evidence="1">The sequence shown here is derived from an EMBL/GenBank/DDBJ whole genome shotgun (WGS) entry which is preliminary data.</text>
</comment>
<gene>
    <name evidence="1" type="ORF">J3R75_001466</name>
</gene>
<reference evidence="1" key="1">
    <citation type="submission" date="2023-07" db="EMBL/GenBank/DDBJ databases">
        <title>Genomic Encyclopedia of Type Strains, Phase IV (KMG-IV): sequencing the most valuable type-strain genomes for metagenomic binning, comparative biology and taxonomic classification.</title>
        <authorList>
            <person name="Goeker M."/>
        </authorList>
    </citation>
    <scope>NUCLEOTIDE SEQUENCE</scope>
    <source>
        <strain evidence="1">DSM 24202</strain>
    </source>
</reference>
<accession>A0AAE4AMJ1</accession>
<organism evidence="1 2">
    <name type="scientific">Oligosphaera ethanolica</name>
    <dbReference type="NCBI Taxonomy" id="760260"/>
    <lineage>
        <taxon>Bacteria</taxon>
        <taxon>Pseudomonadati</taxon>
        <taxon>Lentisphaerota</taxon>
        <taxon>Oligosphaeria</taxon>
        <taxon>Oligosphaerales</taxon>
        <taxon>Oligosphaeraceae</taxon>
        <taxon>Oligosphaera</taxon>
    </lineage>
</organism>
<evidence type="ECO:0000313" key="1">
    <source>
        <dbReference type="EMBL" id="MDQ0289359.1"/>
    </source>
</evidence>
<name>A0AAE4AMJ1_9BACT</name>
<proteinExistence type="predicted"/>
<dbReference type="SUPFAM" id="SSF52490">
    <property type="entry name" value="Tubulin nucleotide-binding domain-like"/>
    <property type="match status" value="1"/>
</dbReference>
<evidence type="ECO:0000313" key="2">
    <source>
        <dbReference type="Proteomes" id="UP001238163"/>
    </source>
</evidence>
<dbReference type="EMBL" id="JAUSVL010000001">
    <property type="protein sequence ID" value="MDQ0289359.1"/>
    <property type="molecule type" value="Genomic_DNA"/>
</dbReference>
<dbReference type="AlphaFoldDB" id="A0AAE4AMJ1"/>
<dbReference type="RefSeq" id="WP_307260781.1">
    <property type="nucleotide sequence ID" value="NZ_JAUSVL010000001.1"/>
</dbReference>
<dbReference type="Proteomes" id="UP001238163">
    <property type="component" value="Unassembled WGS sequence"/>
</dbReference>
<sequence>MTIGIGGAGSKIAAKLDSQAVLVNVSETELNKVPGGARRILASVHAAHGQFRGSRKNPQIGHDAYQSVRRELLELVRGNMVFCSSGGGTGNGIATGLLQDLSKVGDINTADKTFFGIILPYAKLESNEFVNNTIEFLTGPLAEAIDSGNTGNIVLFNNKKKFEEKISEDRYNQLLVDSLKLFLSIPDKNDVYRLLDGHIDHEDFALFISKPYFNHFTFLDYDPAKPFGEQLDANSNPLLLEPEAAIEALFLLEVPRGGDPTIFYNILQYFSDKNVSPIYSVVENPDRQKPFLTVAQLYSRKPAELVDDFNRITEQHVQAKVKKSLDQNVVLHKLDVNMEQEARRAVKQRGDTEDVLATLRRLGKL</sequence>
<dbReference type="Gene3D" id="3.40.50.1440">
    <property type="entry name" value="Tubulin/FtsZ, GTPase domain"/>
    <property type="match status" value="1"/>
</dbReference>